<evidence type="ECO:0000313" key="1">
    <source>
        <dbReference type="EMBL" id="GHE79602.1"/>
    </source>
</evidence>
<gene>
    <name evidence="1" type="ORF">GCM10018785_54690</name>
</gene>
<keyword evidence="2" id="KW-1185">Reference proteome</keyword>
<dbReference type="EMBL" id="BNBT01000108">
    <property type="protein sequence ID" value="GHE79602.1"/>
    <property type="molecule type" value="Genomic_DNA"/>
</dbReference>
<dbReference type="Proteomes" id="UP000608024">
    <property type="component" value="Unassembled WGS sequence"/>
</dbReference>
<protein>
    <submittedName>
        <fullName evidence="1">Uncharacterized protein</fullName>
    </submittedName>
</protein>
<dbReference type="AlphaFoldDB" id="A0A919DU89"/>
<evidence type="ECO:0000313" key="2">
    <source>
        <dbReference type="Proteomes" id="UP000608024"/>
    </source>
</evidence>
<name>A0A919DU89_9ACTN</name>
<accession>A0A919DU89</accession>
<reference evidence="1" key="1">
    <citation type="journal article" date="2014" name="Int. J. Syst. Evol. Microbiol.">
        <title>Complete genome sequence of Corynebacterium casei LMG S-19264T (=DSM 44701T), isolated from a smear-ripened cheese.</title>
        <authorList>
            <consortium name="US DOE Joint Genome Institute (JGI-PGF)"/>
            <person name="Walter F."/>
            <person name="Albersmeier A."/>
            <person name="Kalinowski J."/>
            <person name="Ruckert C."/>
        </authorList>
    </citation>
    <scope>NUCLEOTIDE SEQUENCE</scope>
    <source>
        <strain evidence="1">JCM 4784</strain>
    </source>
</reference>
<proteinExistence type="predicted"/>
<organism evidence="1 2">
    <name type="scientific">Streptomyces longispororuber</name>
    <dbReference type="NCBI Taxonomy" id="68230"/>
    <lineage>
        <taxon>Bacteria</taxon>
        <taxon>Bacillati</taxon>
        <taxon>Actinomycetota</taxon>
        <taxon>Actinomycetes</taxon>
        <taxon>Kitasatosporales</taxon>
        <taxon>Streptomycetaceae</taxon>
        <taxon>Streptomyces</taxon>
    </lineage>
</organism>
<reference evidence="1" key="2">
    <citation type="submission" date="2020-09" db="EMBL/GenBank/DDBJ databases">
        <authorList>
            <person name="Sun Q."/>
            <person name="Ohkuma M."/>
        </authorList>
    </citation>
    <scope>NUCLEOTIDE SEQUENCE</scope>
    <source>
        <strain evidence="1">JCM 4784</strain>
    </source>
</reference>
<sequence>MCPVTPEVAGPTVPQRSQVRTTAVWSPLLLTAYHRHTVRVPGDPHRAGPFGGWDVRMVQGGIEKLCPGSGAGD</sequence>
<comment type="caution">
    <text evidence="1">The sequence shown here is derived from an EMBL/GenBank/DDBJ whole genome shotgun (WGS) entry which is preliminary data.</text>
</comment>